<dbReference type="EMBL" id="AEKL01000039">
    <property type="protein sequence ID" value="EFQ53315.1"/>
    <property type="molecule type" value="Genomic_DNA"/>
</dbReference>
<protein>
    <submittedName>
        <fullName evidence="1">Uncharacterized protein</fullName>
    </submittedName>
</protein>
<name>E3C7H1_9LACO</name>
<gene>
    <name evidence="1" type="ORF">HMPREF9265_1200</name>
</gene>
<comment type="caution">
    <text evidence="1">The sequence shown here is derived from an EMBL/GenBank/DDBJ whole genome shotgun (WGS) entry which is preliminary data.</text>
</comment>
<evidence type="ECO:0000313" key="1">
    <source>
        <dbReference type="EMBL" id="EFQ53315.1"/>
    </source>
</evidence>
<reference evidence="1 2" key="1">
    <citation type="submission" date="2010-10" db="EMBL/GenBank/DDBJ databases">
        <authorList>
            <person name="Durkin A.S."/>
            <person name="Madupu R."/>
            <person name="Torralba M."/>
            <person name="Gillis M."/>
            <person name="Methe B."/>
            <person name="Sutton G."/>
            <person name="Nelson K.E."/>
        </authorList>
    </citation>
    <scope>NUCLEOTIDE SEQUENCE [LARGE SCALE GENOMIC DNA]</scope>
    <source>
        <strain evidence="1 2">PB013-T2-3</strain>
    </source>
</reference>
<evidence type="ECO:0000313" key="2">
    <source>
        <dbReference type="Proteomes" id="UP000003070"/>
    </source>
</evidence>
<sequence>MNFLPYLKKNRVELIVSLCDVNYKLAPVKQVEISKSMVM</sequence>
<organism evidence="1 2">
    <name type="scientific">Limosilactobacillus oris PB013-T2-3</name>
    <dbReference type="NCBI Taxonomy" id="908339"/>
    <lineage>
        <taxon>Bacteria</taxon>
        <taxon>Bacillati</taxon>
        <taxon>Bacillota</taxon>
        <taxon>Bacilli</taxon>
        <taxon>Lactobacillales</taxon>
        <taxon>Lactobacillaceae</taxon>
        <taxon>Limosilactobacillus</taxon>
    </lineage>
</organism>
<dbReference type="Proteomes" id="UP000003070">
    <property type="component" value="Unassembled WGS sequence"/>
</dbReference>
<proteinExistence type="predicted"/>
<dbReference type="AlphaFoldDB" id="E3C7H1"/>
<accession>E3C7H1</accession>